<gene>
    <name evidence="1" type="ORF">NDU88_007277</name>
</gene>
<dbReference type="EMBL" id="JANPWB010000006">
    <property type="protein sequence ID" value="KAJ1182082.1"/>
    <property type="molecule type" value="Genomic_DNA"/>
</dbReference>
<protein>
    <submittedName>
        <fullName evidence="1">Uncharacterized protein</fullName>
    </submittedName>
</protein>
<sequence>MADSQQRSDLTQQQWEIVQSKPRTVYNKASTVLLLAINQRTPPLVNIPITRYDMDGACLGDALPAQVRIEHQELGNAVERRGGCNL</sequence>
<comment type="caution">
    <text evidence="1">The sequence shown here is derived from an EMBL/GenBank/DDBJ whole genome shotgun (WGS) entry which is preliminary data.</text>
</comment>
<name>A0AAV7TZJ6_PLEWA</name>
<proteinExistence type="predicted"/>
<accession>A0AAV7TZJ6</accession>
<evidence type="ECO:0000313" key="1">
    <source>
        <dbReference type="EMBL" id="KAJ1182082.1"/>
    </source>
</evidence>
<keyword evidence="2" id="KW-1185">Reference proteome</keyword>
<dbReference type="AlphaFoldDB" id="A0AAV7TZJ6"/>
<reference evidence="1" key="1">
    <citation type="journal article" date="2022" name="bioRxiv">
        <title>Sequencing and chromosome-scale assembly of the giantPleurodeles waltlgenome.</title>
        <authorList>
            <person name="Brown T."/>
            <person name="Elewa A."/>
            <person name="Iarovenko S."/>
            <person name="Subramanian E."/>
            <person name="Araus A.J."/>
            <person name="Petzold A."/>
            <person name="Susuki M."/>
            <person name="Suzuki K.-i.T."/>
            <person name="Hayashi T."/>
            <person name="Toyoda A."/>
            <person name="Oliveira C."/>
            <person name="Osipova E."/>
            <person name="Leigh N.D."/>
            <person name="Simon A."/>
            <person name="Yun M.H."/>
        </authorList>
    </citation>
    <scope>NUCLEOTIDE SEQUENCE</scope>
    <source>
        <strain evidence="1">20211129_DDA</strain>
        <tissue evidence="1">Liver</tissue>
    </source>
</reference>
<evidence type="ECO:0000313" key="2">
    <source>
        <dbReference type="Proteomes" id="UP001066276"/>
    </source>
</evidence>
<dbReference type="Proteomes" id="UP001066276">
    <property type="component" value="Chromosome 3_2"/>
</dbReference>
<organism evidence="1 2">
    <name type="scientific">Pleurodeles waltl</name>
    <name type="common">Iberian ribbed newt</name>
    <dbReference type="NCBI Taxonomy" id="8319"/>
    <lineage>
        <taxon>Eukaryota</taxon>
        <taxon>Metazoa</taxon>
        <taxon>Chordata</taxon>
        <taxon>Craniata</taxon>
        <taxon>Vertebrata</taxon>
        <taxon>Euteleostomi</taxon>
        <taxon>Amphibia</taxon>
        <taxon>Batrachia</taxon>
        <taxon>Caudata</taxon>
        <taxon>Salamandroidea</taxon>
        <taxon>Salamandridae</taxon>
        <taxon>Pleurodelinae</taxon>
        <taxon>Pleurodeles</taxon>
    </lineage>
</organism>